<proteinExistence type="predicted"/>
<organism evidence="1 2">
    <name type="scientific">Bacteroides stercoris ATCC 43183</name>
    <dbReference type="NCBI Taxonomy" id="449673"/>
    <lineage>
        <taxon>Bacteria</taxon>
        <taxon>Pseudomonadati</taxon>
        <taxon>Bacteroidota</taxon>
        <taxon>Bacteroidia</taxon>
        <taxon>Bacteroidales</taxon>
        <taxon>Bacteroidaceae</taxon>
        <taxon>Bacteroides</taxon>
    </lineage>
</organism>
<reference evidence="1 2" key="2">
    <citation type="submission" date="2007-11" db="EMBL/GenBank/DDBJ databases">
        <authorList>
            <person name="Fulton L."/>
            <person name="Clifton S."/>
            <person name="Fulton B."/>
            <person name="Xu J."/>
            <person name="Minx P."/>
            <person name="Pepin K.H."/>
            <person name="Johnson M."/>
            <person name="Thiruvilangam P."/>
            <person name="Bhonagiri V."/>
            <person name="Nash W.E."/>
            <person name="Mardis E.R."/>
            <person name="Wilson R.K."/>
        </authorList>
    </citation>
    <scope>NUCLEOTIDE SEQUENCE [LARGE SCALE GENOMIC DNA]</scope>
    <source>
        <strain evidence="1 2">ATCC 43183</strain>
    </source>
</reference>
<dbReference type="HOGENOM" id="CLU_3212672_0_0_10"/>
<evidence type="ECO:0000313" key="1">
    <source>
        <dbReference type="EMBL" id="EDS16550.1"/>
    </source>
</evidence>
<gene>
    <name evidence="1" type="ORF">BACSTE_00681</name>
</gene>
<protein>
    <submittedName>
        <fullName evidence="1">Uncharacterized protein</fullName>
    </submittedName>
</protein>
<dbReference type="EMBL" id="ABFZ02000016">
    <property type="protein sequence ID" value="EDS16550.1"/>
    <property type="molecule type" value="Genomic_DNA"/>
</dbReference>
<dbReference type="AlphaFoldDB" id="B0NMM3"/>
<evidence type="ECO:0000313" key="2">
    <source>
        <dbReference type="Proteomes" id="UP000004713"/>
    </source>
</evidence>
<name>B0NMM3_BACSE</name>
<reference evidence="1 2" key="1">
    <citation type="submission" date="2007-11" db="EMBL/GenBank/DDBJ databases">
        <title>Draft genome sequence of Bacteroides stercoris(ATCC 43183).</title>
        <authorList>
            <person name="Sudarsanam P."/>
            <person name="Ley R."/>
            <person name="Guruge J."/>
            <person name="Turnbaugh P.J."/>
            <person name="Mahowald M."/>
            <person name="Liep D."/>
            <person name="Gordon J."/>
        </authorList>
    </citation>
    <scope>NUCLEOTIDE SEQUENCE [LARGE SCALE GENOMIC DNA]</scope>
    <source>
        <strain evidence="1 2">ATCC 43183</strain>
    </source>
</reference>
<comment type="caution">
    <text evidence="1">The sequence shown here is derived from an EMBL/GenBank/DDBJ whole genome shotgun (WGS) entry which is preliminary data.</text>
</comment>
<dbReference type="Proteomes" id="UP000004713">
    <property type="component" value="Unassembled WGS sequence"/>
</dbReference>
<accession>B0NMM3</accession>
<sequence>MKTDDVLRRNASSVEPQRIIRYRQTDGAFLFCLSVSLLTDSNRA</sequence>